<evidence type="ECO:0000313" key="2">
    <source>
        <dbReference type="EMBL" id="ASU14405.1"/>
    </source>
</evidence>
<accession>A0A223MA56</accession>
<reference evidence="2 3" key="1">
    <citation type="submission" date="2017-08" db="EMBL/GenBank/DDBJ databases">
        <title>The complete genome sequence of a Mycoplasma hyopneumoniae isolate in Korea.</title>
        <authorList>
            <person name="Han J."/>
            <person name="Lee N."/>
        </authorList>
    </citation>
    <scope>NUCLEOTIDE SEQUENCE [LARGE SCALE GENOMIC DNA]</scope>
    <source>
        <strain evidence="2 3">KM014</strain>
    </source>
</reference>
<keyword evidence="1" id="KW-0812">Transmembrane</keyword>
<dbReference type="AlphaFoldDB" id="A0A223MA56"/>
<evidence type="ECO:0000256" key="1">
    <source>
        <dbReference type="SAM" id="Phobius"/>
    </source>
</evidence>
<proteinExistence type="predicted"/>
<keyword evidence="1" id="KW-0472">Membrane</keyword>
<keyword evidence="1" id="KW-1133">Transmembrane helix</keyword>
<name>A0A223MA56_MESHO</name>
<evidence type="ECO:0000313" key="3">
    <source>
        <dbReference type="Proteomes" id="UP000215452"/>
    </source>
</evidence>
<dbReference type="Proteomes" id="UP000215452">
    <property type="component" value="Chromosome"/>
</dbReference>
<feature type="transmembrane region" description="Helical" evidence="1">
    <location>
        <begin position="48"/>
        <end position="70"/>
    </location>
</feature>
<organism evidence="2 3">
    <name type="scientific">Mesomycoplasma hyopneumoniae</name>
    <name type="common">Mycoplasma hyopneumoniae</name>
    <dbReference type="NCBI Taxonomy" id="2099"/>
    <lineage>
        <taxon>Bacteria</taxon>
        <taxon>Bacillati</taxon>
        <taxon>Mycoplasmatota</taxon>
        <taxon>Mycoplasmoidales</taxon>
        <taxon>Metamycoplasmataceae</taxon>
        <taxon>Mesomycoplasma</taxon>
    </lineage>
</organism>
<sequence length="79" mass="9105">MILEPGTSQIGGKKELTVFNSDFSPNLNASNLAKGDQTKNIFQKKTTWYWIIPLLIFMILGFGFLGFWVYNKFIAKFKH</sequence>
<gene>
    <name evidence="2" type="ORF">CIB43_00509</name>
</gene>
<dbReference type="EMBL" id="CP022714">
    <property type="protein sequence ID" value="ASU14405.1"/>
    <property type="molecule type" value="Genomic_DNA"/>
</dbReference>
<protein>
    <submittedName>
        <fullName evidence="2">Uncharacterized protein</fullName>
    </submittedName>
</protein>